<evidence type="ECO:0000313" key="1">
    <source>
        <dbReference type="EMBL" id="DAF97062.1"/>
    </source>
</evidence>
<accession>A0A8S5URQ9</accession>
<organism evidence="1">
    <name type="scientific">Siphoviridae sp. ctg6c78</name>
    <dbReference type="NCBI Taxonomy" id="2825603"/>
    <lineage>
        <taxon>Viruses</taxon>
        <taxon>Duplodnaviria</taxon>
        <taxon>Heunggongvirae</taxon>
        <taxon>Uroviricota</taxon>
        <taxon>Caudoviricetes</taxon>
    </lineage>
</organism>
<protein>
    <submittedName>
        <fullName evidence="1">Uncharacterized protein</fullName>
    </submittedName>
</protein>
<reference evidence="1" key="1">
    <citation type="journal article" date="2021" name="Proc. Natl. Acad. Sci. U.S.A.">
        <title>A Catalog of Tens of Thousands of Viruses from Human Metagenomes Reveals Hidden Associations with Chronic Diseases.</title>
        <authorList>
            <person name="Tisza M.J."/>
            <person name="Buck C.B."/>
        </authorList>
    </citation>
    <scope>NUCLEOTIDE SEQUENCE</scope>
    <source>
        <strain evidence="1">Ctg6c78</strain>
    </source>
</reference>
<dbReference type="EMBL" id="BK016125">
    <property type="protein sequence ID" value="DAF97062.1"/>
    <property type="molecule type" value="Genomic_DNA"/>
</dbReference>
<name>A0A8S5URQ9_9CAUD</name>
<proteinExistence type="predicted"/>
<sequence length="97" mass="11454">MENILAKINVPEELSDYIESLHYEVNARSTLLTFAMGKGMGDTDAFKQYHDEYKEFFMKYEVAKQELYDQFIKNDWDGQNVTWKLDFSTHTILITEA</sequence>